<evidence type="ECO:0000313" key="3">
    <source>
        <dbReference type="Proteomes" id="UP000077881"/>
    </source>
</evidence>
<dbReference type="PATRIC" id="fig|217031.6.peg.848"/>
<dbReference type="AlphaFoldDB" id="A0A178A3E1"/>
<reference evidence="2 3" key="1">
    <citation type="submission" date="2015-05" db="EMBL/GenBank/DDBJ databases">
        <title>Comparison of genome.</title>
        <authorList>
            <person name="Zheng Z."/>
            <person name="Sun M."/>
        </authorList>
    </citation>
    <scope>NUCLEOTIDE SEQUENCE [LARGE SCALE GENOMIC DNA]</scope>
    <source>
        <strain evidence="2 3">G25-74</strain>
    </source>
</reference>
<comment type="caution">
    <text evidence="2">The sequence shown here is derived from an EMBL/GenBank/DDBJ whole genome shotgun (WGS) entry which is preliminary data.</text>
</comment>
<accession>A0A178A3E1</accession>
<evidence type="ECO:0000256" key="1">
    <source>
        <dbReference type="SAM" id="MobiDB-lite"/>
    </source>
</evidence>
<sequence>MEQFIIFIIIAIVSLLFNRSKLTNQKEQSEHPRPVQTRPIQLEKEEDWEDPSPPYKEVTEPKTLKEVTEFKTLKEAANQLKEQPDFHKKQEEMEAKLRELNQEEKRQRKKVETIGSKVFPEKEQPEFNLQQKEIINGIIMSEVLGPPRARKPYTRKRA</sequence>
<keyword evidence="3" id="KW-1185">Reference proteome</keyword>
<protein>
    <submittedName>
        <fullName evidence="2">Uncharacterized protein</fullName>
    </submittedName>
</protein>
<dbReference type="EMBL" id="LDJR01000021">
    <property type="protein sequence ID" value="OAK74717.1"/>
    <property type="molecule type" value="Genomic_DNA"/>
</dbReference>
<feature type="region of interest" description="Disordered" evidence="1">
    <location>
        <begin position="24"/>
        <end position="58"/>
    </location>
</feature>
<organism evidence="2 3">
    <name type="scientific">Lederbergia galactosidilytica</name>
    <dbReference type="NCBI Taxonomy" id="217031"/>
    <lineage>
        <taxon>Bacteria</taxon>
        <taxon>Bacillati</taxon>
        <taxon>Bacillota</taxon>
        <taxon>Bacilli</taxon>
        <taxon>Bacillales</taxon>
        <taxon>Bacillaceae</taxon>
        <taxon>Lederbergia</taxon>
    </lineage>
</organism>
<name>A0A178A3E1_9BACI</name>
<evidence type="ECO:0000313" key="2">
    <source>
        <dbReference type="EMBL" id="OAK74717.1"/>
    </source>
</evidence>
<dbReference type="STRING" id="217031.ABB05_03900"/>
<dbReference type="OrthoDB" id="2692154at2"/>
<dbReference type="Proteomes" id="UP000077881">
    <property type="component" value="Unassembled WGS sequence"/>
</dbReference>
<gene>
    <name evidence="2" type="ORF">ABB05_03900</name>
</gene>
<proteinExistence type="predicted"/>
<dbReference type="RefSeq" id="WP_057983057.1">
    <property type="nucleotide sequence ID" value="NZ_JAGGKH010000006.1"/>
</dbReference>